<dbReference type="GO" id="GO:0004888">
    <property type="term" value="F:transmembrane signaling receptor activity"/>
    <property type="evidence" value="ECO:0007669"/>
    <property type="project" value="InterPro"/>
</dbReference>
<dbReference type="SMART" id="SM00283">
    <property type="entry name" value="MA"/>
    <property type="match status" value="1"/>
</dbReference>
<dbReference type="SUPFAM" id="SSF58104">
    <property type="entry name" value="Methyl-accepting chemotaxis protein (MCP) signaling domain"/>
    <property type="match status" value="1"/>
</dbReference>
<dbReference type="STRING" id="1121416.SAMN02745220_04644"/>
<sequence>MKVTSIRFKLTAGGITLVLLPLIIVGLISVSKSSNALLQLGKERAQNTASDLARLADNILEEERKLAEVFATDQKIINVAKQISGGGDVDGPEVAELYRSLTQQFNAMGKNYQGIFVTDAEGELYTGALEGGKEYKGVSIKDRDYFQQMKQSGQTVVSSATISKSTGKLIIVVCSPLKSESSGIIGAFGLVIKVDYLVDLISGRKIGESGYVFMTDNAGLLVAHPNPDNILKLNLAELDGMKEFMTLMLSGQSGVAEYTFKGVDKVAGYAPLSQTGWFVGATQNSDEFLASSKTIQNLIGLVTIIAVIVTAVLVSFAAIAIVKPLNKAVDGLKDIAEGEGDLTMRLQVTSKDEIGDMAYWFNTFIDKLQGIIKQIAINSTSVGNSAEQLSSISEELLTGAEDTSQRSSNVATSSEEMSANLNNVAAAMEESSTNANMVATAAEEMSSTINEIAENAEKARGISSDAVSQANNASRSMHQLSEAANKIGKVTETITEISEQTNLLALNATIEAARAGEAGKGFAVVANEIKELAKQTAAATLDIKNLVDAVQSTSNSTSEGIGQISNVIAGVNDIVSTIASAVEEQTAATQEIANNIAQASQGIQEVNENVNQSSSVATGISQDIAEVSSAAQNISKRSNDVKQSAQDLLARSQELNTIVGNFKV</sequence>
<evidence type="ECO:0000259" key="14">
    <source>
        <dbReference type="PROSITE" id="PS50885"/>
    </source>
</evidence>
<evidence type="ECO:0000313" key="16">
    <source>
        <dbReference type="Proteomes" id="UP000184603"/>
    </source>
</evidence>
<dbReference type="EMBL" id="FRFE01000037">
    <property type="protein sequence ID" value="SHO52592.1"/>
    <property type="molecule type" value="Genomic_DNA"/>
</dbReference>
<dbReference type="Pfam" id="PF02743">
    <property type="entry name" value="dCache_1"/>
    <property type="match status" value="1"/>
</dbReference>
<evidence type="ECO:0000259" key="12">
    <source>
        <dbReference type="PROSITE" id="PS50111"/>
    </source>
</evidence>
<keyword evidence="3" id="KW-0145">Chemotaxis</keyword>
<dbReference type="Pfam" id="PF00015">
    <property type="entry name" value="MCPsignal"/>
    <property type="match status" value="1"/>
</dbReference>
<dbReference type="Gene3D" id="1.10.287.950">
    <property type="entry name" value="Methyl-accepting chemotaxis protein"/>
    <property type="match status" value="1"/>
</dbReference>
<dbReference type="InterPro" id="IPR004089">
    <property type="entry name" value="MCPsignal_dom"/>
</dbReference>
<dbReference type="OrthoDB" id="5428110at2"/>
<evidence type="ECO:0000256" key="5">
    <source>
        <dbReference type="ARBA" id="ARBA00022692"/>
    </source>
</evidence>
<dbReference type="PROSITE" id="PS50192">
    <property type="entry name" value="T_SNARE"/>
    <property type="match status" value="1"/>
</dbReference>
<organism evidence="15 16">
    <name type="scientific">Desulfopila aestuarii DSM 18488</name>
    <dbReference type="NCBI Taxonomy" id="1121416"/>
    <lineage>
        <taxon>Bacteria</taxon>
        <taxon>Pseudomonadati</taxon>
        <taxon>Thermodesulfobacteriota</taxon>
        <taxon>Desulfobulbia</taxon>
        <taxon>Desulfobulbales</taxon>
        <taxon>Desulfocapsaceae</taxon>
        <taxon>Desulfopila</taxon>
    </lineage>
</organism>
<dbReference type="PANTHER" id="PTHR32089">
    <property type="entry name" value="METHYL-ACCEPTING CHEMOTAXIS PROTEIN MCPB"/>
    <property type="match status" value="1"/>
</dbReference>
<evidence type="ECO:0000256" key="3">
    <source>
        <dbReference type="ARBA" id="ARBA00022500"/>
    </source>
</evidence>
<accession>A0A1M7YIZ7</accession>
<keyword evidence="8 10" id="KW-0807">Transducer</keyword>
<gene>
    <name evidence="15" type="ORF">SAMN02745220_04644</name>
</gene>
<dbReference type="InterPro" id="IPR000727">
    <property type="entry name" value="T_SNARE_dom"/>
</dbReference>
<dbReference type="SMART" id="SM00304">
    <property type="entry name" value="HAMP"/>
    <property type="match status" value="1"/>
</dbReference>
<evidence type="ECO:0000256" key="11">
    <source>
        <dbReference type="SAM" id="Phobius"/>
    </source>
</evidence>
<dbReference type="PROSITE" id="PS50111">
    <property type="entry name" value="CHEMOTAXIS_TRANSDUC_2"/>
    <property type="match status" value="1"/>
</dbReference>
<keyword evidence="2" id="KW-1003">Cell membrane</keyword>
<protein>
    <submittedName>
        <fullName evidence="15">Methyl-accepting chemotaxis sensory transducer with Cache sensor</fullName>
    </submittedName>
</protein>
<dbReference type="PANTHER" id="PTHR32089:SF112">
    <property type="entry name" value="LYSOZYME-LIKE PROTEIN-RELATED"/>
    <property type="match status" value="1"/>
</dbReference>
<dbReference type="CDD" id="cd06225">
    <property type="entry name" value="HAMP"/>
    <property type="match status" value="1"/>
</dbReference>
<evidence type="ECO:0000313" key="15">
    <source>
        <dbReference type="EMBL" id="SHO52592.1"/>
    </source>
</evidence>
<feature type="domain" description="T-SNARE coiled-coil homology" evidence="13">
    <location>
        <begin position="551"/>
        <end position="613"/>
    </location>
</feature>
<keyword evidence="5 11" id="KW-0812">Transmembrane</keyword>
<dbReference type="InterPro" id="IPR003660">
    <property type="entry name" value="HAMP_dom"/>
</dbReference>
<dbReference type="PROSITE" id="PS50885">
    <property type="entry name" value="HAMP"/>
    <property type="match status" value="1"/>
</dbReference>
<dbReference type="Pfam" id="PF00672">
    <property type="entry name" value="HAMP"/>
    <property type="match status" value="1"/>
</dbReference>
<dbReference type="RefSeq" id="WP_073616157.1">
    <property type="nucleotide sequence ID" value="NZ_FRFE01000037.1"/>
</dbReference>
<dbReference type="GO" id="GO:0007165">
    <property type="term" value="P:signal transduction"/>
    <property type="evidence" value="ECO:0007669"/>
    <property type="project" value="UniProtKB-KW"/>
</dbReference>
<keyword evidence="16" id="KW-1185">Reference proteome</keyword>
<dbReference type="InterPro" id="IPR033479">
    <property type="entry name" value="dCache_1"/>
</dbReference>
<dbReference type="InterPro" id="IPR004090">
    <property type="entry name" value="Chemotax_Me-accpt_rcpt"/>
</dbReference>
<proteinExistence type="inferred from homology"/>
<feature type="domain" description="Methyl-accepting transducer" evidence="12">
    <location>
        <begin position="385"/>
        <end position="628"/>
    </location>
</feature>
<evidence type="ECO:0000256" key="7">
    <source>
        <dbReference type="ARBA" id="ARBA00023136"/>
    </source>
</evidence>
<dbReference type="AlphaFoldDB" id="A0A1M7YIZ7"/>
<evidence type="ECO:0000256" key="10">
    <source>
        <dbReference type="PROSITE-ProRule" id="PRU00284"/>
    </source>
</evidence>
<keyword evidence="6 11" id="KW-1133">Transmembrane helix</keyword>
<comment type="subcellular location">
    <subcellularLocation>
        <location evidence="1">Cell inner membrane</location>
        <topology evidence="1">Multi-pass membrane protein</topology>
    </subcellularLocation>
</comment>
<evidence type="ECO:0000256" key="8">
    <source>
        <dbReference type="ARBA" id="ARBA00023224"/>
    </source>
</evidence>
<dbReference type="SUPFAM" id="SSF103190">
    <property type="entry name" value="Sensory domain-like"/>
    <property type="match status" value="1"/>
</dbReference>
<feature type="domain" description="HAMP" evidence="14">
    <location>
        <begin position="319"/>
        <end position="373"/>
    </location>
</feature>
<evidence type="ECO:0000256" key="1">
    <source>
        <dbReference type="ARBA" id="ARBA00004429"/>
    </source>
</evidence>
<reference evidence="15 16" key="1">
    <citation type="submission" date="2016-12" db="EMBL/GenBank/DDBJ databases">
        <authorList>
            <person name="Song W.-J."/>
            <person name="Kurnit D.M."/>
        </authorList>
    </citation>
    <scope>NUCLEOTIDE SEQUENCE [LARGE SCALE GENOMIC DNA]</scope>
    <source>
        <strain evidence="15 16">DSM 18488</strain>
    </source>
</reference>
<keyword evidence="7 11" id="KW-0472">Membrane</keyword>
<dbReference type="CDD" id="cd12912">
    <property type="entry name" value="PDC2_MCP_like"/>
    <property type="match status" value="1"/>
</dbReference>
<evidence type="ECO:0000259" key="13">
    <source>
        <dbReference type="PROSITE" id="PS50192"/>
    </source>
</evidence>
<dbReference type="Gene3D" id="3.30.450.20">
    <property type="entry name" value="PAS domain"/>
    <property type="match status" value="1"/>
</dbReference>
<dbReference type="CDD" id="cd12914">
    <property type="entry name" value="PDC1_DGC_like"/>
    <property type="match status" value="1"/>
</dbReference>
<comment type="similarity">
    <text evidence="9">Belongs to the methyl-accepting chemotaxis (MCP) protein family.</text>
</comment>
<evidence type="ECO:0000256" key="9">
    <source>
        <dbReference type="ARBA" id="ARBA00029447"/>
    </source>
</evidence>
<dbReference type="GO" id="GO:0006935">
    <property type="term" value="P:chemotaxis"/>
    <property type="evidence" value="ECO:0007669"/>
    <property type="project" value="UniProtKB-KW"/>
</dbReference>
<dbReference type="Proteomes" id="UP000184603">
    <property type="component" value="Unassembled WGS sequence"/>
</dbReference>
<dbReference type="GO" id="GO:0005886">
    <property type="term" value="C:plasma membrane"/>
    <property type="evidence" value="ECO:0007669"/>
    <property type="project" value="UniProtKB-SubCell"/>
</dbReference>
<dbReference type="CDD" id="cd11386">
    <property type="entry name" value="MCP_signal"/>
    <property type="match status" value="1"/>
</dbReference>
<dbReference type="Gene3D" id="1.10.8.500">
    <property type="entry name" value="HAMP domain in histidine kinase"/>
    <property type="match status" value="1"/>
</dbReference>
<dbReference type="InterPro" id="IPR029151">
    <property type="entry name" value="Sensor-like_sf"/>
</dbReference>
<evidence type="ECO:0000256" key="6">
    <source>
        <dbReference type="ARBA" id="ARBA00022989"/>
    </source>
</evidence>
<evidence type="ECO:0000256" key="2">
    <source>
        <dbReference type="ARBA" id="ARBA00022475"/>
    </source>
</evidence>
<feature type="transmembrane region" description="Helical" evidence="11">
    <location>
        <begin position="298"/>
        <end position="322"/>
    </location>
</feature>
<dbReference type="PRINTS" id="PR00260">
    <property type="entry name" value="CHEMTRNSDUCR"/>
</dbReference>
<name>A0A1M7YIZ7_9BACT</name>
<evidence type="ECO:0000256" key="4">
    <source>
        <dbReference type="ARBA" id="ARBA00022519"/>
    </source>
</evidence>
<keyword evidence="4" id="KW-0997">Cell inner membrane</keyword>